<feature type="region of interest" description="Disordered" evidence="1">
    <location>
        <begin position="274"/>
        <end position="327"/>
    </location>
</feature>
<evidence type="ECO:0000313" key="3">
    <source>
        <dbReference type="Proteomes" id="UP001161325"/>
    </source>
</evidence>
<comment type="caution">
    <text evidence="2">The sequence shown here is derived from an EMBL/GenBank/DDBJ whole genome shotgun (WGS) entry which is preliminary data.</text>
</comment>
<accession>A0AA37QED0</accession>
<feature type="compositionally biased region" description="Basic and acidic residues" evidence="1">
    <location>
        <begin position="298"/>
        <end position="311"/>
    </location>
</feature>
<name>A0AA37QED0_9BACT</name>
<gene>
    <name evidence="2" type="ORF">rosag_47740</name>
</gene>
<dbReference type="RefSeq" id="WP_284352664.1">
    <property type="nucleotide sequence ID" value="NZ_BRXS01000008.1"/>
</dbReference>
<dbReference type="AlphaFoldDB" id="A0AA37QED0"/>
<protein>
    <submittedName>
        <fullName evidence="2">Uncharacterized protein</fullName>
    </submittedName>
</protein>
<proteinExistence type="predicted"/>
<evidence type="ECO:0000256" key="1">
    <source>
        <dbReference type="SAM" id="MobiDB-lite"/>
    </source>
</evidence>
<evidence type="ECO:0000313" key="2">
    <source>
        <dbReference type="EMBL" id="GLC28261.1"/>
    </source>
</evidence>
<dbReference type="EMBL" id="BRXS01000008">
    <property type="protein sequence ID" value="GLC28261.1"/>
    <property type="molecule type" value="Genomic_DNA"/>
</dbReference>
<dbReference type="Proteomes" id="UP001161325">
    <property type="component" value="Unassembled WGS sequence"/>
</dbReference>
<feature type="compositionally biased region" description="Low complexity" evidence="1">
    <location>
        <begin position="277"/>
        <end position="297"/>
    </location>
</feature>
<keyword evidence="3" id="KW-1185">Reference proteome</keyword>
<reference evidence="2" key="1">
    <citation type="submission" date="2022-08" db="EMBL/GenBank/DDBJ databases">
        <title>Draft genome sequencing of Roseisolibacter agri AW1220.</title>
        <authorList>
            <person name="Tobiishi Y."/>
            <person name="Tonouchi A."/>
        </authorList>
    </citation>
    <scope>NUCLEOTIDE SEQUENCE</scope>
    <source>
        <strain evidence="2">AW1220</strain>
    </source>
</reference>
<sequence>MSERRRLRMPLRPALPLEERGRGDAARVLPLGGVASLAVSPDVVRAKLGAWVGLLPVEERPDLDATSREVVLLLGALVEAGTAALGADALPPWERGVPVPREPLDLQQRAALSRDAVRRATDRAISAELLDLERRVGDELVVRLRPDVFADAPVVAAVDWGTVRRALGTQVSPVALLLVREIARRTTPERRAQGEVVPISLREFGAATGASKGTIQKALAALNATALVESRTRDRVDSWHRLLPPAFGVLPAPVRTPEPADAGSVGDTPVAAASATALPSGSGGRASPARDASSAPLERPRVDASVHDRRVPSAPALTSRPAHRPPPLATGDAVTVYEVSGIAWPLPAGVQPRLERGADGVPMRRIGNVRIPLRGPAETAALPVVEIDGVRWELLPDARPQLEREPDGSFWYRIDAERWPFRPQ</sequence>
<organism evidence="2 3">
    <name type="scientific">Roseisolibacter agri</name>
    <dbReference type="NCBI Taxonomy" id="2014610"/>
    <lineage>
        <taxon>Bacteria</taxon>
        <taxon>Pseudomonadati</taxon>
        <taxon>Gemmatimonadota</taxon>
        <taxon>Gemmatimonadia</taxon>
        <taxon>Gemmatimonadales</taxon>
        <taxon>Gemmatimonadaceae</taxon>
        <taxon>Roseisolibacter</taxon>
    </lineage>
</organism>